<dbReference type="GeneID" id="25264448"/>
<dbReference type="PANTHER" id="PTHR40129:SF2">
    <property type="entry name" value="KETOPANTOATE REDUCTASE N-TERMINAL DOMAIN-CONTAINING PROTEIN"/>
    <property type="match status" value="1"/>
</dbReference>
<dbReference type="InParanoid" id="A0A066VV46"/>
<protein>
    <submittedName>
        <fullName evidence="2">Uncharacterized protein</fullName>
    </submittedName>
</protein>
<accession>A0A066VV46</accession>
<dbReference type="HOGENOM" id="CLU_044092_0_0_1"/>
<dbReference type="OrthoDB" id="674948at2759"/>
<organism evidence="2 3">
    <name type="scientific">Tilletiaria anomala (strain ATCC 24038 / CBS 436.72 / UBC 951)</name>
    <dbReference type="NCBI Taxonomy" id="1037660"/>
    <lineage>
        <taxon>Eukaryota</taxon>
        <taxon>Fungi</taxon>
        <taxon>Dikarya</taxon>
        <taxon>Basidiomycota</taxon>
        <taxon>Ustilaginomycotina</taxon>
        <taxon>Exobasidiomycetes</taxon>
        <taxon>Georgefischeriales</taxon>
        <taxon>Tilletiariaceae</taxon>
        <taxon>Tilletiaria</taxon>
    </lineage>
</organism>
<evidence type="ECO:0000256" key="1">
    <source>
        <dbReference type="SAM" id="MobiDB-lite"/>
    </source>
</evidence>
<dbReference type="Proteomes" id="UP000027361">
    <property type="component" value="Unassembled WGS sequence"/>
</dbReference>
<reference evidence="2 3" key="1">
    <citation type="submission" date="2014-05" db="EMBL/GenBank/DDBJ databases">
        <title>Draft genome sequence of a rare smut relative, Tilletiaria anomala UBC 951.</title>
        <authorList>
            <consortium name="DOE Joint Genome Institute"/>
            <person name="Toome M."/>
            <person name="Kuo A."/>
            <person name="Henrissat B."/>
            <person name="Lipzen A."/>
            <person name="Tritt A."/>
            <person name="Yoshinaga Y."/>
            <person name="Zane M."/>
            <person name="Barry K."/>
            <person name="Grigoriev I.V."/>
            <person name="Spatafora J.W."/>
            <person name="Aimea M.C."/>
        </authorList>
    </citation>
    <scope>NUCLEOTIDE SEQUENCE [LARGE SCALE GENOMIC DNA]</scope>
    <source>
        <strain evidence="2 3">UBC 951</strain>
    </source>
</reference>
<keyword evidence="3" id="KW-1185">Reference proteome</keyword>
<dbReference type="InterPro" id="IPR036291">
    <property type="entry name" value="NAD(P)-bd_dom_sf"/>
</dbReference>
<dbReference type="OMA" id="DWWSLFA"/>
<gene>
    <name evidence="2" type="ORF">K437DRAFT_256531</name>
</gene>
<proteinExistence type="predicted"/>
<dbReference type="PANTHER" id="PTHR40129">
    <property type="entry name" value="KETOPANTOATE REDUCTASE N-TERMINAL DOMAIN-CONTAINING PROTEIN"/>
    <property type="match status" value="1"/>
</dbReference>
<evidence type="ECO:0000313" key="3">
    <source>
        <dbReference type="Proteomes" id="UP000027361"/>
    </source>
</evidence>
<dbReference type="EMBL" id="JMSN01000041">
    <property type="protein sequence ID" value="KDN45607.1"/>
    <property type="molecule type" value="Genomic_DNA"/>
</dbReference>
<dbReference type="STRING" id="1037660.A0A066VV46"/>
<dbReference type="Gene3D" id="3.40.50.720">
    <property type="entry name" value="NAD(P)-binding Rossmann-like Domain"/>
    <property type="match status" value="2"/>
</dbReference>
<dbReference type="RefSeq" id="XP_013243246.1">
    <property type="nucleotide sequence ID" value="XM_013387792.1"/>
</dbReference>
<evidence type="ECO:0000313" key="2">
    <source>
        <dbReference type="EMBL" id="KDN45607.1"/>
    </source>
</evidence>
<sequence>MDCLHRLVEAWTGPPRAAPISSRSVDLLLLGTGWTGSFLLPIAADAGFRTASTTRDGSNGTIPFHFDPDVDGDDDLEQYMRLPNATTVVIIFPLYDGEHSKRLVRSYERTRDEDVARPRFILLGSTGIYNNGSTLQAKIAWDSPKTALPPMTELKGKLKKHQKTPRSPWIDRNSEYDTTNPRAAAEDAFLALSTASPPSRVSVLCLSGLWGHGRSPRRFIAAMASSKQRLRALGSLSLVHGRDVVRAILAMHSLWARAEGQRWVLTNDRYYDFWDLASRWGGAGEAGRNHPPRGPQGKWVQELMAESQQQESTNNLVEGLDEDENTIADKGAGLVQGPYSSTGAVRALPRTPEQCGEALDSSEFWRTFDLVPAVPWVD</sequence>
<feature type="region of interest" description="Disordered" evidence="1">
    <location>
        <begin position="155"/>
        <end position="175"/>
    </location>
</feature>
<name>A0A066VV46_TILAU</name>
<dbReference type="AlphaFoldDB" id="A0A066VV46"/>
<comment type="caution">
    <text evidence="2">The sequence shown here is derived from an EMBL/GenBank/DDBJ whole genome shotgun (WGS) entry which is preliminary data.</text>
</comment>
<dbReference type="SUPFAM" id="SSF51735">
    <property type="entry name" value="NAD(P)-binding Rossmann-fold domains"/>
    <property type="match status" value="1"/>
</dbReference>